<proteinExistence type="predicted"/>
<evidence type="ECO:0000313" key="2">
    <source>
        <dbReference type="Proteomes" id="UP000826212"/>
    </source>
</evidence>
<reference evidence="1" key="1">
    <citation type="submission" date="2021-08" db="EMBL/GenBank/DDBJ databases">
        <title>Novel anaerobic bacterium isolated from sea squirt in East Sea, Republic of Korea.</title>
        <authorList>
            <person name="Nguyen T.H."/>
            <person name="Li Z."/>
            <person name="Lee Y.-J."/>
            <person name="Ko J."/>
            <person name="Kim S.-G."/>
        </authorList>
    </citation>
    <scope>NUCLEOTIDE SEQUENCE</scope>
    <source>
        <strain evidence="1">KCTC 25031</strain>
    </source>
</reference>
<gene>
    <name evidence="1" type="primary">cysQ</name>
    <name evidence="1" type="ORF">K4L44_09235</name>
</gene>
<organism evidence="1 2">
    <name type="scientific">Halosquirtibacter laminarini</name>
    <dbReference type="NCBI Taxonomy" id="3374600"/>
    <lineage>
        <taxon>Bacteria</taxon>
        <taxon>Pseudomonadati</taxon>
        <taxon>Bacteroidota</taxon>
        <taxon>Bacteroidia</taxon>
        <taxon>Marinilabiliales</taxon>
        <taxon>Prolixibacteraceae</taxon>
        <taxon>Halosquirtibacter</taxon>
    </lineage>
</organism>
<dbReference type="Proteomes" id="UP000826212">
    <property type="component" value="Chromosome"/>
</dbReference>
<dbReference type="EC" id="3.1.3.7" evidence="1"/>
<keyword evidence="2" id="KW-1185">Reference proteome</keyword>
<sequence length="271" mass="31150">MTENTFSRRMTLLAMQAALRGGKEIHKIYRRNDLEVDYKEDHSPVTIADKKASEVICDILSLTNIPVLSEEEQFPSYQERKDWDYLWIIDPLDGTKEFIKRNNDFTVNIALVHRGRPVLGIIYIPIADILYYGNIDEGAYMCKNAHKMDPEEILQKAISIPTTTLRDKYTVVGSKSHMNEDTRKFFDQVIQERGEENTQIIHCGSSIKMCMVAEGKADIYPRCSNIMEWDIAAGHAICEAAGCIVTKFDGSPLEYNKKEFKQPWFVVKREV</sequence>
<keyword evidence="1" id="KW-0378">Hydrolase</keyword>
<protein>
    <submittedName>
        <fullName evidence="1">3'(2'),5'-bisphosphate nucleotidase CysQ</fullName>
        <ecNumber evidence="1">3.1.3.7</ecNumber>
    </submittedName>
</protein>
<accession>A0AC61NBE3</accession>
<evidence type="ECO:0000313" key="1">
    <source>
        <dbReference type="EMBL" id="QZE12773.1"/>
    </source>
</evidence>
<dbReference type="EMBL" id="CP081303">
    <property type="protein sequence ID" value="QZE12773.1"/>
    <property type="molecule type" value="Genomic_DNA"/>
</dbReference>
<name>A0AC61NBE3_9BACT</name>